<name>A0ABW7HHP1_9BURK</name>
<sequence>MQRLRVRLCLLVALPLMAASVARAEHFVIGVEDVDYAPIMSTVDGEFRGYARDMLDLFARSHGHSFEYRPLPTRRLTVEHLGARVDAVFPDNPAWEADAKRGQHLAYSAPAVPFQDAVMVPADKRDQPLHELGIVRGFTPKRFLPLIEAGQLHVTEAGDPARLIRMALAGRVDGVHVALPVARYQLAQLGQPAALVPSPALPAATYEPHYRLSSIRHAELVTQFDRFLREEQPALTELLHHYGLDERLAPAVSPVSPARR</sequence>
<proteinExistence type="predicted"/>
<accession>A0ABW7HHP1</accession>
<dbReference type="Gene3D" id="3.40.190.10">
    <property type="entry name" value="Periplasmic binding protein-like II"/>
    <property type="match status" value="2"/>
</dbReference>
<feature type="signal peptide" evidence="1">
    <location>
        <begin position="1"/>
        <end position="24"/>
    </location>
</feature>
<dbReference type="EMBL" id="JBIGIC010000013">
    <property type="protein sequence ID" value="MFG6489439.1"/>
    <property type="molecule type" value="Genomic_DNA"/>
</dbReference>
<dbReference type="SUPFAM" id="SSF53850">
    <property type="entry name" value="Periplasmic binding protein-like II"/>
    <property type="match status" value="1"/>
</dbReference>
<reference evidence="2 3" key="1">
    <citation type="submission" date="2024-08" db="EMBL/GenBank/DDBJ databases">
        <authorList>
            <person name="Lu H."/>
        </authorList>
    </citation>
    <scope>NUCLEOTIDE SEQUENCE [LARGE SCALE GENOMIC DNA]</scope>
    <source>
        <strain evidence="2 3">BYS78W</strain>
    </source>
</reference>
<evidence type="ECO:0000313" key="3">
    <source>
        <dbReference type="Proteomes" id="UP001606134"/>
    </source>
</evidence>
<keyword evidence="1" id="KW-0732">Signal</keyword>
<keyword evidence="3" id="KW-1185">Reference proteome</keyword>
<evidence type="ECO:0000313" key="2">
    <source>
        <dbReference type="EMBL" id="MFG6489439.1"/>
    </source>
</evidence>
<gene>
    <name evidence="2" type="ORF">ACG04R_22365</name>
</gene>
<evidence type="ECO:0000256" key="1">
    <source>
        <dbReference type="SAM" id="SignalP"/>
    </source>
</evidence>
<protein>
    <submittedName>
        <fullName evidence="2">Substrate-binding periplasmic protein</fullName>
    </submittedName>
</protein>
<dbReference type="RefSeq" id="WP_394415837.1">
    <property type="nucleotide sequence ID" value="NZ_JBIGIC010000013.1"/>
</dbReference>
<organism evidence="2 3">
    <name type="scientific">Pelomonas candidula</name>
    <dbReference type="NCBI Taxonomy" id="3299025"/>
    <lineage>
        <taxon>Bacteria</taxon>
        <taxon>Pseudomonadati</taxon>
        <taxon>Pseudomonadota</taxon>
        <taxon>Betaproteobacteria</taxon>
        <taxon>Burkholderiales</taxon>
        <taxon>Sphaerotilaceae</taxon>
        <taxon>Roseateles</taxon>
    </lineage>
</organism>
<feature type="chain" id="PRO_5047424281" evidence="1">
    <location>
        <begin position="25"/>
        <end position="260"/>
    </location>
</feature>
<comment type="caution">
    <text evidence="2">The sequence shown here is derived from an EMBL/GenBank/DDBJ whole genome shotgun (WGS) entry which is preliminary data.</text>
</comment>
<dbReference type="Proteomes" id="UP001606134">
    <property type="component" value="Unassembled WGS sequence"/>
</dbReference>